<evidence type="ECO:0000313" key="3">
    <source>
        <dbReference type="Proteomes" id="UP001194696"/>
    </source>
</evidence>
<feature type="compositionally biased region" description="Low complexity" evidence="1">
    <location>
        <begin position="700"/>
        <end position="713"/>
    </location>
</feature>
<feature type="compositionally biased region" description="Polar residues" evidence="1">
    <location>
        <begin position="969"/>
        <end position="978"/>
    </location>
</feature>
<dbReference type="Proteomes" id="UP001194696">
    <property type="component" value="Unassembled WGS sequence"/>
</dbReference>
<proteinExistence type="predicted"/>
<feature type="compositionally biased region" description="Acidic residues" evidence="1">
    <location>
        <begin position="570"/>
        <end position="581"/>
    </location>
</feature>
<feature type="compositionally biased region" description="Polar residues" evidence="1">
    <location>
        <begin position="714"/>
        <end position="732"/>
    </location>
</feature>
<reference evidence="2 3" key="1">
    <citation type="journal article" date="2020" name="Fungal Divers.">
        <title>Resolving the Mortierellaceae phylogeny through synthesis of multi-gene phylogenetics and phylogenomics.</title>
        <authorList>
            <person name="Vandepol N."/>
            <person name="Liber J."/>
            <person name="Desiro A."/>
            <person name="Na H."/>
            <person name="Kennedy M."/>
            <person name="Barry K."/>
            <person name="Grigoriev I.V."/>
            <person name="Miller A.N."/>
            <person name="O'Donnell K."/>
            <person name="Stajich J.E."/>
            <person name="Bonito G."/>
        </authorList>
    </citation>
    <scope>NUCLEOTIDE SEQUENCE [LARGE SCALE GENOMIC DNA]</scope>
    <source>
        <strain evidence="2 3">AD045</strain>
    </source>
</reference>
<feature type="region of interest" description="Disordered" evidence="1">
    <location>
        <begin position="52"/>
        <end position="104"/>
    </location>
</feature>
<feature type="region of interest" description="Disordered" evidence="1">
    <location>
        <begin position="637"/>
        <end position="661"/>
    </location>
</feature>
<feature type="compositionally biased region" description="Polar residues" evidence="1">
    <location>
        <begin position="1137"/>
        <end position="1152"/>
    </location>
</feature>
<feature type="compositionally biased region" description="Basic residues" evidence="1">
    <location>
        <begin position="642"/>
        <end position="651"/>
    </location>
</feature>
<feature type="compositionally biased region" description="Polar residues" evidence="1">
    <location>
        <begin position="987"/>
        <end position="998"/>
    </location>
</feature>
<feature type="region of interest" description="Disordered" evidence="1">
    <location>
        <begin position="690"/>
        <end position="1080"/>
    </location>
</feature>
<feature type="compositionally biased region" description="Acidic residues" evidence="1">
    <location>
        <begin position="1239"/>
        <end position="1249"/>
    </location>
</feature>
<accession>A0ABQ7JQW1</accession>
<evidence type="ECO:0000256" key="1">
    <source>
        <dbReference type="SAM" id="MobiDB-lite"/>
    </source>
</evidence>
<feature type="compositionally biased region" description="Polar residues" evidence="1">
    <location>
        <begin position="585"/>
        <end position="604"/>
    </location>
</feature>
<feature type="compositionally biased region" description="Basic and acidic residues" evidence="1">
    <location>
        <begin position="86"/>
        <end position="100"/>
    </location>
</feature>
<organism evidence="2 3">
    <name type="scientific">Linnemannia gamsii</name>
    <dbReference type="NCBI Taxonomy" id="64522"/>
    <lineage>
        <taxon>Eukaryota</taxon>
        <taxon>Fungi</taxon>
        <taxon>Fungi incertae sedis</taxon>
        <taxon>Mucoromycota</taxon>
        <taxon>Mortierellomycotina</taxon>
        <taxon>Mortierellomycetes</taxon>
        <taxon>Mortierellales</taxon>
        <taxon>Mortierellaceae</taxon>
        <taxon>Linnemannia</taxon>
    </lineage>
</organism>
<feature type="region of interest" description="Disordered" evidence="1">
    <location>
        <begin position="562"/>
        <end position="618"/>
    </location>
</feature>
<feature type="compositionally biased region" description="Low complexity" evidence="1">
    <location>
        <begin position="1018"/>
        <end position="1031"/>
    </location>
</feature>
<feature type="compositionally biased region" description="Low complexity" evidence="1">
    <location>
        <begin position="818"/>
        <end position="835"/>
    </location>
</feature>
<feature type="compositionally biased region" description="Basic residues" evidence="1">
    <location>
        <begin position="902"/>
        <end position="917"/>
    </location>
</feature>
<protein>
    <submittedName>
        <fullName evidence="2">Uncharacterized protein</fullName>
    </submittedName>
</protein>
<feature type="region of interest" description="Disordered" evidence="1">
    <location>
        <begin position="1128"/>
        <end position="1256"/>
    </location>
</feature>
<comment type="caution">
    <text evidence="2">The sequence shown here is derived from an EMBL/GenBank/DDBJ whole genome shotgun (WGS) entry which is preliminary data.</text>
</comment>
<feature type="compositionally biased region" description="Acidic residues" evidence="1">
    <location>
        <begin position="733"/>
        <end position="761"/>
    </location>
</feature>
<feature type="compositionally biased region" description="Basic and acidic residues" evidence="1">
    <location>
        <begin position="1153"/>
        <end position="1162"/>
    </location>
</feature>
<sequence length="1256" mass="140127">MVPTTSSSTIASAPVPHRYQYTLEVPRILRHLRPLKAKISAIELAIKSAPSYGYSSNNNNNNNNITVINSADRHERYSRRSQYTRSQDEEQESRPRRGRSEQYYGRLTTASASLHDSETTAANGSSSAKIGRDLLIKRFQHSLTDVFRELIDKYWWQPICDDYDLPLNSSLSKVVSMGINPSQYTLGMTCAFAVGRIIASLPGHQAILVEKYYNIMPESMRRFALLEHAVRMCTSSIAIKDMLKPLVEVCVRYRADAQALHILEHMLVNQDEMFQLDYRWAYIVASRVESADSWVRIWAQKAPISFFTSRQFSVFTQELPQHGATLIQASITVHMRGTGTDLPDRTRRARSVRFATSLIEESLKLHGRLSEGHGNVLQTTLLSRCEKCDGGIERLARSLFDEHELQPESWQKGVALALALHSLYAAVTTSPESTTIFDGMSSWVDLLENRATAGICASDFNVVIQAYGTLVNLNSLALMLDAVGLYSLSMELIDRMLTEFYDLENTTSRQLGYPCDVTIQSLESLQREVEQRRMQQDRKDGWRYDDVMETWVEVTPKADKTLSRPINDFTDTDGCDTEGEGQENYPASPTRSRYKNANGSNSRDAFSEHRQQRAKKLAPQTIPHSPFVMKRSIRYSMTPVRRSNRPGRRLGRCSDSGGESEFEMDADEGIYVAPMDLEVLARFTIEDSENEDVPGHELQSFSASEFEGSSSDSTTRNAWSSMSSNAFSQSDQSTEEDGGFDDADVTDGNDEVPYDSGSDDEAVSRPSRRRLRENVNAPVLSPHVIILSDSTQQSDTDLQDSDGDGTFSCVEKDTPITSDENSQVSNNDESSDSVVTARALRGRRRQVSKPETEDDSGTDDDDGSGEDVQVISDDDVESSKDSIEASLESVDEASSESDYLPAHRKRPSQRPSQHRHALNTPESEPDTDTQDDSNKPIHHSTSIRHARRRINTAKQEQYRTPTPAPSPPQESSVASPSRIQLRKKRPQSYSFPTGFSSPSDDDGMVSDFQESIKKSKSRSSGASHTSQSSTSAVRAKPVPLSSRRSKVATKFAPHPNHTSRGYRATEEIPGSSEGSDMDNFVNTRTFKSNERSTFTYGSWPASASHLSKGAMTGGRILSRRKRVIVYDDDVSDKSSDNGRSSAVPVSSSLRVTRNQDKKRTAVESDVSENLPRTRTRSRPIATRSHAGKKIRIEEDDTLDDWSKSGSEHAVSTRKVNRKSRELRGSASRRVKTPVVVVEDSLDDAEDSEQETGKDDG</sequence>
<name>A0ABQ7JQW1_9FUNG</name>
<dbReference type="EMBL" id="JAAAIM010000904">
    <property type="protein sequence ID" value="KAG0283426.1"/>
    <property type="molecule type" value="Genomic_DNA"/>
</dbReference>
<gene>
    <name evidence="2" type="ORF">BGZ96_012212</name>
</gene>
<feature type="compositionally biased region" description="Acidic residues" evidence="1">
    <location>
        <begin position="852"/>
        <end position="865"/>
    </location>
</feature>
<feature type="compositionally biased region" description="Low complexity" evidence="1">
    <location>
        <begin position="787"/>
        <end position="796"/>
    </location>
</feature>
<keyword evidence="3" id="KW-1185">Reference proteome</keyword>
<evidence type="ECO:0000313" key="2">
    <source>
        <dbReference type="EMBL" id="KAG0283426.1"/>
    </source>
</evidence>
<feature type="compositionally biased region" description="Basic residues" evidence="1">
    <location>
        <begin position="936"/>
        <end position="951"/>
    </location>
</feature>